<proteinExistence type="predicted"/>
<reference evidence="1 2" key="1">
    <citation type="submission" date="2021-07" db="EMBL/GenBank/DDBJ databases">
        <title>Genome data of Colletotrichum spaethianum.</title>
        <authorList>
            <person name="Utami Y.D."/>
            <person name="Hiruma K."/>
        </authorList>
    </citation>
    <scope>NUCLEOTIDE SEQUENCE [LARGE SCALE GENOMIC DNA]</scope>
    <source>
        <strain evidence="1 2">MAFF 242679</strain>
    </source>
</reference>
<protein>
    <submittedName>
        <fullName evidence="1">Uncharacterized protein</fullName>
    </submittedName>
</protein>
<evidence type="ECO:0000313" key="2">
    <source>
        <dbReference type="Proteomes" id="UP001055172"/>
    </source>
</evidence>
<keyword evidence="2" id="KW-1185">Reference proteome</keyword>
<sequence>MDSLPAATCETELRAKLQVVLVCVGKASDSGNEAQSLDRIRCPEQKNGTDCGIAVIVNGLYAIVGRMVPAKTDYGIWRRVISTFSADTSRRYGPILAWDSIEQLLEVDGVPAPSGPPGRGTMGDFKAWAEQLARYQNSVMMVVRERQAALNIRRRAVIDTVEDIIGLLQTFDLASSGSGDDDDEIGKELATCHSLMNDLAKLRQTEPAMVETLQKRSDRLLDLRRKQLLVLQSFSTLVTTLYDEYEEILKATKA</sequence>
<dbReference type="EMBL" id="BPPX01000030">
    <property type="protein sequence ID" value="GJC88078.1"/>
    <property type="molecule type" value="Genomic_DNA"/>
</dbReference>
<comment type="caution">
    <text evidence="1">The sequence shown here is derived from an EMBL/GenBank/DDBJ whole genome shotgun (WGS) entry which is preliminary data.</text>
</comment>
<gene>
    <name evidence="1" type="ORF">ColLi_10916</name>
</gene>
<dbReference type="AlphaFoldDB" id="A0AA37LY34"/>
<evidence type="ECO:0000313" key="1">
    <source>
        <dbReference type="EMBL" id="GJC88078.1"/>
    </source>
</evidence>
<organism evidence="1 2">
    <name type="scientific">Colletotrichum liriopes</name>
    <dbReference type="NCBI Taxonomy" id="708192"/>
    <lineage>
        <taxon>Eukaryota</taxon>
        <taxon>Fungi</taxon>
        <taxon>Dikarya</taxon>
        <taxon>Ascomycota</taxon>
        <taxon>Pezizomycotina</taxon>
        <taxon>Sordariomycetes</taxon>
        <taxon>Hypocreomycetidae</taxon>
        <taxon>Glomerellales</taxon>
        <taxon>Glomerellaceae</taxon>
        <taxon>Colletotrichum</taxon>
        <taxon>Colletotrichum spaethianum species complex</taxon>
    </lineage>
</organism>
<name>A0AA37LY34_9PEZI</name>
<accession>A0AA37LY34</accession>
<dbReference type="Proteomes" id="UP001055172">
    <property type="component" value="Unassembled WGS sequence"/>
</dbReference>